<reference evidence="3 4" key="1">
    <citation type="submission" date="2018-02" db="EMBL/GenBank/DDBJ databases">
        <title>Reclassifiation of [Polyangium] brachysporum DSM 7029 as Guopingzhaonella breviflexa gen. nov., sp. nov., a member of the family Comamonadaceae.</title>
        <authorList>
            <person name="Tang B."/>
        </authorList>
    </citation>
    <scope>NUCLEOTIDE SEQUENCE [LARGE SCALE GENOMIC DNA]</scope>
    <source>
        <strain evidence="3 4">DSM 15344</strain>
    </source>
</reference>
<dbReference type="EMBL" id="PSNY01000001">
    <property type="protein sequence ID" value="PPE71478.1"/>
    <property type="molecule type" value="Genomic_DNA"/>
</dbReference>
<evidence type="ECO:0000256" key="2">
    <source>
        <dbReference type="SAM" id="MobiDB-lite"/>
    </source>
</evidence>
<evidence type="ECO:0000313" key="4">
    <source>
        <dbReference type="Proteomes" id="UP000239406"/>
    </source>
</evidence>
<accession>A0A2S5T9D3</accession>
<sequence>MDALAELDHKQELVRIERENKALEKKAIADQATGQSLDPRYADRQSYAGTYAAAAAEESARGAVEALREQLSKMPLDGTANPQQIAEDFFKREFGNGTGSQDYDAQWVNAFRRQAEPLVVQYNEAISKTLETNALETIRAAAIKDLLDPSKATPERVTELHDRVLTVARGNQEVADKLFEGVVVQAFMNDGNTTAILNSLKQSGFADRNPDAYLRLSEMAHQRTNSIKTWQAGVEVEKWHADFAAALNDPSRDRVGTVLEFAARAWDIDSRHGVGQSRFMSTLLSAWDKATKDQAEINVILKALLENRPGSLVAAEVGVEIGKVMSKHFDPAIQQWVAMNPSLFPTLAQDVAAGKQLDPLGSRQAALEYAALVSAPQFVSASPEAQSNTYQSLFGEAIITATDPERAANAVAALAAYEARAGSERARKMLRSDEEWIIYQAAKASGKDYTAFFAQRRDNPGDTQDLADTQRGTSDWAKLLGKPDAKRSELEEKVRKVQDKVLLKSTGRDGFLIDPDVQMSESLRREFSGLMYDFLQEQKRTGGSLDLDKAAQAVLASVKQIAIALPGQDGSLRLVRKPRLPDGQGELRDRPISVPGGEVYLPVKLKNFAEEEEDPLETYAEDMRALRDELPAALTVDGVEFSPDQVFLSDPGATGVPGLHYVSVPGRGPITFYPGQKLTLPPKDNHGGMEVRMPAMQNVETPSDPGQFQDFLKSRLPPGFHLIAEGVGGETFYRLAYGFRLKKDRAWAEEQQRRLRAQFDANKSETPDQAQPVPSSTAFGMGIGAGIHPGSIRPDGFPSADDPSGGR</sequence>
<proteinExistence type="predicted"/>
<keyword evidence="1" id="KW-0175">Coiled coil</keyword>
<dbReference type="Proteomes" id="UP000239406">
    <property type="component" value="Unassembled WGS sequence"/>
</dbReference>
<organism evidence="3 4">
    <name type="scientific">Caldimonas thermodepolymerans</name>
    <dbReference type="NCBI Taxonomy" id="215580"/>
    <lineage>
        <taxon>Bacteria</taxon>
        <taxon>Pseudomonadati</taxon>
        <taxon>Pseudomonadota</taxon>
        <taxon>Betaproteobacteria</taxon>
        <taxon>Burkholderiales</taxon>
        <taxon>Sphaerotilaceae</taxon>
        <taxon>Caldimonas</taxon>
    </lineage>
</organism>
<evidence type="ECO:0000256" key="1">
    <source>
        <dbReference type="SAM" id="Coils"/>
    </source>
</evidence>
<feature type="region of interest" description="Disordered" evidence="2">
    <location>
        <begin position="758"/>
        <end position="807"/>
    </location>
</feature>
<dbReference type="AlphaFoldDB" id="A0A2S5T9D3"/>
<evidence type="ECO:0000313" key="3">
    <source>
        <dbReference type="EMBL" id="PPE71478.1"/>
    </source>
</evidence>
<protein>
    <submittedName>
        <fullName evidence="3">Uncharacterized protein</fullName>
    </submittedName>
</protein>
<name>A0A2S5T9D3_9BURK</name>
<feature type="coiled-coil region" evidence="1">
    <location>
        <begin position="6"/>
        <end position="33"/>
    </location>
</feature>
<comment type="caution">
    <text evidence="3">The sequence shown here is derived from an EMBL/GenBank/DDBJ whole genome shotgun (WGS) entry which is preliminary data.</text>
</comment>
<feature type="compositionally biased region" description="Polar residues" evidence="2">
    <location>
        <begin position="767"/>
        <end position="778"/>
    </location>
</feature>
<keyword evidence="4" id="KW-1185">Reference proteome</keyword>
<gene>
    <name evidence="3" type="ORF">C1702_00290</name>
</gene>